<dbReference type="Proteomes" id="UP001320706">
    <property type="component" value="Unassembled WGS sequence"/>
</dbReference>
<name>A0ACC3SBC6_9PEZI</name>
<protein>
    <submittedName>
        <fullName evidence="1">Uncharacterized protein</fullName>
    </submittedName>
</protein>
<keyword evidence="2" id="KW-1185">Reference proteome</keyword>
<gene>
    <name evidence="1" type="ORF">M8818_004844</name>
</gene>
<evidence type="ECO:0000313" key="2">
    <source>
        <dbReference type="Proteomes" id="UP001320706"/>
    </source>
</evidence>
<reference evidence="1" key="1">
    <citation type="submission" date="2024-02" db="EMBL/GenBank/DDBJ databases">
        <title>Metagenome Assembled Genome of Zalaria obscura JY119.</title>
        <authorList>
            <person name="Vighnesh L."/>
            <person name="Jagadeeshwari U."/>
            <person name="Venkata Ramana C."/>
            <person name="Sasikala C."/>
        </authorList>
    </citation>
    <scope>NUCLEOTIDE SEQUENCE</scope>
    <source>
        <strain evidence="1">JY119</strain>
    </source>
</reference>
<dbReference type="EMBL" id="JAMKPW020000023">
    <property type="protein sequence ID" value="KAK8205667.1"/>
    <property type="molecule type" value="Genomic_DNA"/>
</dbReference>
<accession>A0ACC3SBC6</accession>
<proteinExistence type="predicted"/>
<sequence>MRRGRPPKDGPCAKFIAETMAWTCDFDSGYYSTKSTSLIYVPSILSQLHQSCKDITNPTSRLESTTPQPRNHISRNNATTPTLPTAPPPIHHPPNPLRRPHKPNDLPRRHRNTTAPAPRQRPQHRRHRVQRPRRTPRRPGPAQSAAHRKGAGRRDPGA</sequence>
<evidence type="ECO:0000313" key="1">
    <source>
        <dbReference type="EMBL" id="KAK8205667.1"/>
    </source>
</evidence>
<comment type="caution">
    <text evidence="1">The sequence shown here is derived from an EMBL/GenBank/DDBJ whole genome shotgun (WGS) entry which is preliminary data.</text>
</comment>
<organism evidence="1 2">
    <name type="scientific">Zalaria obscura</name>
    <dbReference type="NCBI Taxonomy" id="2024903"/>
    <lineage>
        <taxon>Eukaryota</taxon>
        <taxon>Fungi</taxon>
        <taxon>Dikarya</taxon>
        <taxon>Ascomycota</taxon>
        <taxon>Pezizomycotina</taxon>
        <taxon>Dothideomycetes</taxon>
        <taxon>Dothideomycetidae</taxon>
        <taxon>Dothideales</taxon>
        <taxon>Zalariaceae</taxon>
        <taxon>Zalaria</taxon>
    </lineage>
</organism>